<sequence>MGVDLGDEALNSLPSKKKYTIFDIGDVGCDNFHYYKLAKESLLGTQLLNDAYNKILKALCYIYKAHEARKIGEDDCHYLYFWLGDALDKNLINRISFPTHMETLKFLLNSDDGKKICDYNKYNMTKQNFMDIKNLFDLLKDYDELKKYFNSPINSCNSNFQIHLDGYVMTYRQCHNSCNDIGNSEDTCKFFKQYFKSKEQMDILNWKCNSEEITGSLSARQRYHGKSVQTEVQIIDAQTQTQSQSQSHINLEPVPVPDPVPELEIELHPDTVRVPQLKHEEELLRRGTQEGPHMEVQLRKTYEDEGGEHLKYENLEHTNLYSRDPQSSTTIGISDDPSAFSSPKSMVIAPLVIGITVLSIILCKFTPFGYWLKKALLGKPQRKRNIIMDKNKIEDYSITEDIESLRRFNIKYSNI</sequence>
<evidence type="ECO:0000256" key="1">
    <source>
        <dbReference type="SAM" id="Phobius"/>
    </source>
</evidence>
<keyword evidence="1" id="KW-0812">Transmembrane</keyword>
<keyword evidence="1" id="KW-0472">Membrane</keyword>
<reference evidence="3" key="1">
    <citation type="submission" date="2017-04" db="EMBL/GenBank/DDBJ databases">
        <title>Plasmodium gonderi genome.</title>
        <authorList>
            <person name="Arisue N."/>
            <person name="Honma H."/>
            <person name="Kawai S."/>
            <person name="Tougan T."/>
            <person name="Tanabe K."/>
            <person name="Horii T."/>
        </authorList>
    </citation>
    <scope>NUCLEOTIDE SEQUENCE [LARGE SCALE GENOMIC DNA]</scope>
    <source>
        <strain evidence="3">ATCC 30045</strain>
    </source>
</reference>
<dbReference type="RefSeq" id="XP_028546791.1">
    <property type="nucleotide sequence ID" value="XM_028690990.1"/>
</dbReference>
<dbReference type="AlphaFoldDB" id="A0A1Y1JTX0"/>
<proteinExistence type="predicted"/>
<gene>
    <name evidence="2" type="ORF">PGO_001670</name>
</gene>
<organism evidence="2 3">
    <name type="scientific">Plasmodium gonderi</name>
    <dbReference type="NCBI Taxonomy" id="77519"/>
    <lineage>
        <taxon>Eukaryota</taxon>
        <taxon>Sar</taxon>
        <taxon>Alveolata</taxon>
        <taxon>Apicomplexa</taxon>
        <taxon>Aconoidasida</taxon>
        <taxon>Haemosporida</taxon>
        <taxon>Plasmodiidae</taxon>
        <taxon>Plasmodium</taxon>
        <taxon>Plasmodium (Plasmodium)</taxon>
    </lineage>
</organism>
<dbReference type="OrthoDB" id="381419at2759"/>
<keyword evidence="3" id="KW-1185">Reference proteome</keyword>
<evidence type="ECO:0000313" key="2">
    <source>
        <dbReference type="EMBL" id="GAW84202.1"/>
    </source>
</evidence>
<keyword evidence="1" id="KW-1133">Transmembrane helix</keyword>
<name>A0A1Y1JTX0_PLAGO</name>
<evidence type="ECO:0000313" key="3">
    <source>
        <dbReference type="Proteomes" id="UP000195521"/>
    </source>
</evidence>
<protein>
    <submittedName>
        <fullName evidence="2">Variable surface protein</fullName>
    </submittedName>
</protein>
<accession>A0A1Y1JTX0</accession>
<dbReference type="Proteomes" id="UP000195521">
    <property type="component" value="Unassembled WGS sequence"/>
</dbReference>
<feature type="transmembrane region" description="Helical" evidence="1">
    <location>
        <begin position="347"/>
        <end position="372"/>
    </location>
</feature>
<dbReference type="GeneID" id="39745010"/>
<comment type="caution">
    <text evidence="2">The sequence shown here is derived from an EMBL/GenBank/DDBJ whole genome shotgun (WGS) entry which is preliminary data.</text>
</comment>
<dbReference type="EMBL" id="BDQF01000174">
    <property type="protein sequence ID" value="GAW84202.1"/>
    <property type="molecule type" value="Genomic_DNA"/>
</dbReference>
<dbReference type="InterPro" id="IPR008780">
    <property type="entry name" value="Plasmodium_Vir"/>
</dbReference>
<dbReference type="Pfam" id="PF05795">
    <property type="entry name" value="Plasmodium_Vir"/>
    <property type="match status" value="1"/>
</dbReference>